<keyword evidence="6" id="KW-1185">Reference proteome</keyword>
<evidence type="ECO:0000256" key="1">
    <source>
        <dbReference type="ARBA" id="ARBA00023015"/>
    </source>
</evidence>
<dbReference type="AlphaFoldDB" id="A0A2C7A893"/>
<gene>
    <name evidence="5" type="ORF">CR162_12970</name>
</gene>
<dbReference type="SUPFAM" id="SSF48008">
    <property type="entry name" value="GntR ligand-binding domain-like"/>
    <property type="match status" value="1"/>
</dbReference>
<reference evidence="5 6" key="1">
    <citation type="submission" date="2017-10" db="EMBL/GenBank/DDBJ databases">
        <authorList>
            <person name="Banno H."/>
            <person name="Chua N.-H."/>
        </authorList>
    </citation>
    <scope>NUCLEOTIDE SEQUENCE [LARGE SCALE GENOMIC DNA]</scope>
    <source>
        <strain evidence="5 6">YW11</strain>
    </source>
</reference>
<evidence type="ECO:0000313" key="5">
    <source>
        <dbReference type="EMBL" id="PHK94600.1"/>
    </source>
</evidence>
<dbReference type="Gene3D" id="1.20.120.530">
    <property type="entry name" value="GntR ligand-binding domain-like"/>
    <property type="match status" value="1"/>
</dbReference>
<dbReference type="GO" id="GO:0003677">
    <property type="term" value="F:DNA binding"/>
    <property type="evidence" value="ECO:0007669"/>
    <property type="project" value="UniProtKB-KW"/>
</dbReference>
<dbReference type="Pfam" id="PF00392">
    <property type="entry name" value="GntR"/>
    <property type="match status" value="1"/>
</dbReference>
<dbReference type="Pfam" id="PF07729">
    <property type="entry name" value="FCD"/>
    <property type="match status" value="1"/>
</dbReference>
<dbReference type="PROSITE" id="PS50949">
    <property type="entry name" value="HTH_GNTR"/>
    <property type="match status" value="1"/>
</dbReference>
<organism evidence="5 6">
    <name type="scientific">Teichococcus rhizosphaerae</name>
    <dbReference type="NCBI Taxonomy" id="1335062"/>
    <lineage>
        <taxon>Bacteria</taxon>
        <taxon>Pseudomonadati</taxon>
        <taxon>Pseudomonadota</taxon>
        <taxon>Alphaproteobacteria</taxon>
        <taxon>Acetobacterales</taxon>
        <taxon>Roseomonadaceae</taxon>
        <taxon>Roseomonas</taxon>
    </lineage>
</organism>
<dbReference type="InterPro" id="IPR011711">
    <property type="entry name" value="GntR_C"/>
</dbReference>
<evidence type="ECO:0000259" key="4">
    <source>
        <dbReference type="PROSITE" id="PS50949"/>
    </source>
</evidence>
<dbReference type="InterPro" id="IPR008920">
    <property type="entry name" value="TF_FadR/GntR_C"/>
</dbReference>
<evidence type="ECO:0000313" key="6">
    <source>
        <dbReference type="Proteomes" id="UP000223527"/>
    </source>
</evidence>
<feature type="domain" description="HTH gntR-type" evidence="4">
    <location>
        <begin position="19"/>
        <end position="86"/>
    </location>
</feature>
<proteinExistence type="predicted"/>
<dbReference type="Proteomes" id="UP000223527">
    <property type="component" value="Unassembled WGS sequence"/>
</dbReference>
<keyword evidence="2" id="KW-0238">DNA-binding</keyword>
<dbReference type="InterPro" id="IPR036388">
    <property type="entry name" value="WH-like_DNA-bd_sf"/>
</dbReference>
<dbReference type="SMART" id="SM00895">
    <property type="entry name" value="FCD"/>
    <property type="match status" value="1"/>
</dbReference>
<dbReference type="SUPFAM" id="SSF46785">
    <property type="entry name" value="Winged helix' DNA-binding domain"/>
    <property type="match status" value="1"/>
</dbReference>
<dbReference type="Gene3D" id="1.10.10.10">
    <property type="entry name" value="Winged helix-like DNA-binding domain superfamily/Winged helix DNA-binding domain"/>
    <property type="match status" value="1"/>
</dbReference>
<sequence>MSLIEPAPASPLQPFGRPPSAGAFAYASLREAILSLALPPGAVLSRAALAAQLGLSQTPVREALMRLETEGLVEVVPSASTRVAPIDLTSARQAQFLRRAVELEMVQALAAAPSATLGETLAAQLARQAALVAREDHAGLSAADDAFHEALHEAAGISPLWALVRGRSGHLDRLRRLHLPAPGKAETILREHEAIAAAIMAGDGAAAAAALRRHLADTLGRAEALRAAQPGHFTGE</sequence>
<dbReference type="GO" id="GO:0003700">
    <property type="term" value="F:DNA-binding transcription factor activity"/>
    <property type="evidence" value="ECO:0007669"/>
    <property type="project" value="InterPro"/>
</dbReference>
<name>A0A2C7A893_9PROT</name>
<protein>
    <submittedName>
        <fullName evidence="5">GntR family transcriptional regulator</fullName>
    </submittedName>
</protein>
<comment type="caution">
    <text evidence="5">The sequence shown here is derived from an EMBL/GenBank/DDBJ whole genome shotgun (WGS) entry which is preliminary data.</text>
</comment>
<dbReference type="CDD" id="cd07377">
    <property type="entry name" value="WHTH_GntR"/>
    <property type="match status" value="1"/>
</dbReference>
<dbReference type="OrthoDB" id="9812290at2"/>
<keyword evidence="3" id="KW-0804">Transcription</keyword>
<dbReference type="InterPro" id="IPR036390">
    <property type="entry name" value="WH_DNA-bd_sf"/>
</dbReference>
<dbReference type="PANTHER" id="PTHR43537:SF45">
    <property type="entry name" value="GNTR FAMILY REGULATORY PROTEIN"/>
    <property type="match status" value="1"/>
</dbReference>
<keyword evidence="1" id="KW-0805">Transcription regulation</keyword>
<dbReference type="EMBL" id="PDNU01000023">
    <property type="protein sequence ID" value="PHK94600.1"/>
    <property type="molecule type" value="Genomic_DNA"/>
</dbReference>
<accession>A0A2C7A893</accession>
<dbReference type="SMART" id="SM00345">
    <property type="entry name" value="HTH_GNTR"/>
    <property type="match status" value="1"/>
</dbReference>
<evidence type="ECO:0000256" key="3">
    <source>
        <dbReference type="ARBA" id="ARBA00023163"/>
    </source>
</evidence>
<dbReference type="PRINTS" id="PR00035">
    <property type="entry name" value="HTHGNTR"/>
</dbReference>
<dbReference type="InterPro" id="IPR000524">
    <property type="entry name" value="Tscrpt_reg_HTH_GntR"/>
</dbReference>
<dbReference type="PANTHER" id="PTHR43537">
    <property type="entry name" value="TRANSCRIPTIONAL REGULATOR, GNTR FAMILY"/>
    <property type="match status" value="1"/>
</dbReference>
<evidence type="ECO:0000256" key="2">
    <source>
        <dbReference type="ARBA" id="ARBA00023125"/>
    </source>
</evidence>